<dbReference type="eggNOG" id="COG1177">
    <property type="taxonomic scope" value="Bacteria"/>
</dbReference>
<dbReference type="GO" id="GO:0055085">
    <property type="term" value="P:transmembrane transport"/>
    <property type="evidence" value="ECO:0007669"/>
    <property type="project" value="InterPro"/>
</dbReference>
<feature type="transmembrane region" description="Helical" evidence="8">
    <location>
        <begin position="78"/>
        <end position="102"/>
    </location>
</feature>
<feature type="transmembrane region" description="Helical" evidence="8">
    <location>
        <begin position="114"/>
        <end position="138"/>
    </location>
</feature>
<evidence type="ECO:0000313" key="11">
    <source>
        <dbReference type="Proteomes" id="UP000023268"/>
    </source>
</evidence>
<comment type="similarity">
    <text evidence="2">Belongs to the binding-protein-dependent transport system permease family. CysTW subfamily.</text>
</comment>
<evidence type="ECO:0000256" key="1">
    <source>
        <dbReference type="ARBA" id="ARBA00004651"/>
    </source>
</evidence>
<dbReference type="CDD" id="cd06261">
    <property type="entry name" value="TM_PBP2"/>
    <property type="match status" value="1"/>
</dbReference>
<dbReference type="SUPFAM" id="SSF161098">
    <property type="entry name" value="MetI-like"/>
    <property type="match status" value="1"/>
</dbReference>
<dbReference type="PANTHER" id="PTHR43848:SF2">
    <property type="entry name" value="PUTRESCINE TRANSPORT SYSTEM PERMEASE PROTEIN POTI"/>
    <property type="match status" value="1"/>
</dbReference>
<evidence type="ECO:0000256" key="6">
    <source>
        <dbReference type="ARBA" id="ARBA00022989"/>
    </source>
</evidence>
<gene>
    <name evidence="10" type="ORF">AZ34_07080</name>
</gene>
<keyword evidence="3 8" id="KW-0813">Transport</keyword>
<dbReference type="OrthoDB" id="9178195at2"/>
<comment type="caution">
    <text evidence="10">The sequence shown here is derived from an EMBL/GenBank/DDBJ whole genome shotgun (WGS) entry which is preliminary data.</text>
</comment>
<feature type="transmembrane region" description="Helical" evidence="8">
    <location>
        <begin position="203"/>
        <end position="228"/>
    </location>
</feature>
<evidence type="ECO:0000256" key="5">
    <source>
        <dbReference type="ARBA" id="ARBA00022692"/>
    </source>
</evidence>
<dbReference type="Gene3D" id="1.10.3720.10">
    <property type="entry name" value="MetI-like"/>
    <property type="match status" value="1"/>
</dbReference>
<proteinExistence type="inferred from homology"/>
<protein>
    <submittedName>
        <fullName evidence="10">ABC transporter permease</fullName>
    </submittedName>
</protein>
<dbReference type="PANTHER" id="PTHR43848">
    <property type="entry name" value="PUTRESCINE TRANSPORT SYSTEM PERMEASE PROTEIN POTI"/>
    <property type="match status" value="1"/>
</dbReference>
<dbReference type="InterPro" id="IPR051789">
    <property type="entry name" value="Bact_Polyamine_Transport"/>
</dbReference>
<dbReference type="EMBL" id="JEMG01000001">
    <property type="protein sequence ID" value="EYC50856.1"/>
    <property type="molecule type" value="Genomic_DNA"/>
</dbReference>
<evidence type="ECO:0000259" key="9">
    <source>
        <dbReference type="PROSITE" id="PS50928"/>
    </source>
</evidence>
<keyword evidence="7 8" id="KW-0472">Membrane</keyword>
<dbReference type="Pfam" id="PF00528">
    <property type="entry name" value="BPD_transp_1"/>
    <property type="match status" value="1"/>
</dbReference>
<evidence type="ECO:0000256" key="7">
    <source>
        <dbReference type="ARBA" id="ARBA00023136"/>
    </source>
</evidence>
<organism evidence="10 11">
    <name type="scientific">Hylemonella gracilis str. Niagara R</name>
    <dbReference type="NCBI Taxonomy" id="1458275"/>
    <lineage>
        <taxon>Bacteria</taxon>
        <taxon>Pseudomonadati</taxon>
        <taxon>Pseudomonadota</taxon>
        <taxon>Betaproteobacteria</taxon>
        <taxon>Burkholderiales</taxon>
        <taxon>Comamonadaceae</taxon>
        <taxon>Hylemonella</taxon>
    </lineage>
</organism>
<dbReference type="PROSITE" id="PS50928">
    <property type="entry name" value="ABC_TM1"/>
    <property type="match status" value="1"/>
</dbReference>
<comment type="subcellular location">
    <subcellularLocation>
        <location evidence="1 8">Cell membrane</location>
        <topology evidence="1 8">Multi-pass membrane protein</topology>
    </subcellularLocation>
</comment>
<sequence>MIPSLPRPPAQRHGLHLFVLGFFVFLFLPLTVVAVFAFNNADYPTPPWQGFTLDWFLAQGEGDGRTGLLHDAELLGSIAISAWVALWVTLLSVVVGTCNAFLLERFDFPGKRALALLSMAPLVIPGVILGISILAFASRLANFADEVWGLELDFLRPGLPLVILGQFCYIATIATLTIAARLRRFDRSLEEAALDLGANRVTVLRTITLPWLWPSMVGAAAMAFLMSFENFNTTLMLVGSDAPLTVLMYGRMREGATPVLNAVSLLLMLASAALALLLLMRSRKASGTTG</sequence>
<keyword evidence="5 8" id="KW-0812">Transmembrane</keyword>
<evidence type="ECO:0000256" key="4">
    <source>
        <dbReference type="ARBA" id="ARBA00022475"/>
    </source>
</evidence>
<evidence type="ECO:0000256" key="2">
    <source>
        <dbReference type="ARBA" id="ARBA00007069"/>
    </source>
</evidence>
<evidence type="ECO:0000256" key="8">
    <source>
        <dbReference type="RuleBase" id="RU363032"/>
    </source>
</evidence>
<feature type="transmembrane region" description="Helical" evidence="8">
    <location>
        <begin position="259"/>
        <end position="279"/>
    </location>
</feature>
<keyword evidence="6 8" id="KW-1133">Transmembrane helix</keyword>
<dbReference type="RefSeq" id="WP_035606345.1">
    <property type="nucleotide sequence ID" value="NZ_JEMG01000001.1"/>
</dbReference>
<accession>A0A016XG71</accession>
<reference evidence="10 11" key="1">
    <citation type="submission" date="2014-02" db="EMBL/GenBank/DDBJ databases">
        <title>Draft Genome of Hylemonella gracilis isolated from the Niagara River.</title>
        <authorList>
            <person name="Pawlowski D.R."/>
            <person name="Koudelka G.B."/>
        </authorList>
    </citation>
    <scope>NUCLEOTIDE SEQUENCE [LARGE SCALE GENOMIC DNA]</scope>
    <source>
        <strain evidence="10 11">Niagara R</strain>
    </source>
</reference>
<feature type="transmembrane region" description="Helical" evidence="8">
    <location>
        <begin position="15"/>
        <end position="38"/>
    </location>
</feature>
<feature type="transmembrane region" description="Helical" evidence="8">
    <location>
        <begin position="158"/>
        <end position="182"/>
    </location>
</feature>
<dbReference type="Proteomes" id="UP000023268">
    <property type="component" value="Unassembled WGS sequence"/>
</dbReference>
<evidence type="ECO:0000256" key="3">
    <source>
        <dbReference type="ARBA" id="ARBA00022448"/>
    </source>
</evidence>
<evidence type="ECO:0000313" key="10">
    <source>
        <dbReference type="EMBL" id="EYC50856.1"/>
    </source>
</evidence>
<dbReference type="AlphaFoldDB" id="A0A016XG71"/>
<name>A0A016XG71_9BURK</name>
<dbReference type="GO" id="GO:0005886">
    <property type="term" value="C:plasma membrane"/>
    <property type="evidence" value="ECO:0007669"/>
    <property type="project" value="UniProtKB-SubCell"/>
</dbReference>
<feature type="domain" description="ABC transmembrane type-1" evidence="9">
    <location>
        <begin position="78"/>
        <end position="278"/>
    </location>
</feature>
<dbReference type="STRING" id="1458275.AZ34_07080"/>
<dbReference type="InterPro" id="IPR035906">
    <property type="entry name" value="MetI-like_sf"/>
</dbReference>
<keyword evidence="4" id="KW-1003">Cell membrane</keyword>
<dbReference type="InterPro" id="IPR000515">
    <property type="entry name" value="MetI-like"/>
</dbReference>